<name>S8CN77_9LAMI</name>
<feature type="non-terminal residue" evidence="8">
    <location>
        <position position="1"/>
    </location>
</feature>
<sequence length="553" mass="61761">NEEEKSFVDVYGPEARADVILNETDKSILNIRDVQGLVNWVLADGFMPSWAFVKNKPLIPKVVMLYIPGIDAALYLSHSKLLKSLRECCGIPRPVLALSCVSDAMQTVDALLTCKVKRKRDGVEEPVQKKAPKLSHEGLPESRNSIDLSTVNLTKSLPFPITYYTLTSKDLEDNGYHNNPDFISTRPAALGTPSHKILALDCEMCITKEGFELTRITIVDITGQVLLDKLVKPANAITDYNTRYSGITHDMLEDVTTTLGDVQEDFLELVQRETILVGHSLENDLTALKIYHDSVVDTAILYRHPKGGSYKPALRVLTRRFLSREIQDSSNGHDSVEDARAAMELALLKFKHGPGFGHSRSPFTKTKLVQVFIDSGKTSSLVDDVAVVKRYASESSHSIPVFSDDEALRKAGKEVKNEKVQFVWTQFTELYQHLKKQADDDDKLKSKVAEMISLVTCSESSSEEKKRQGMDSETKGILRKTDERVKSLYSSLPSNAMLVIATGHGDTALVRKLRKMVSDRTKAEEFCRERMVKVLEEVQAQAEVALCFVGVKH</sequence>
<dbReference type="FunFam" id="3.30.420.10:FF:000019">
    <property type="entry name" value="RNA exonuclease NEF-sp"/>
    <property type="match status" value="1"/>
</dbReference>
<dbReference type="Pfam" id="PF00929">
    <property type="entry name" value="RNase_T"/>
    <property type="match status" value="1"/>
</dbReference>
<dbReference type="Gene3D" id="3.30.420.10">
    <property type="entry name" value="Ribonuclease H-like superfamily/Ribonuclease H"/>
    <property type="match status" value="1"/>
</dbReference>
<keyword evidence="5" id="KW-0269">Exonuclease</keyword>
<evidence type="ECO:0000256" key="2">
    <source>
        <dbReference type="ARBA" id="ARBA00006357"/>
    </source>
</evidence>
<gene>
    <name evidence="8" type="ORF">M569_08537</name>
</gene>
<evidence type="ECO:0000256" key="5">
    <source>
        <dbReference type="ARBA" id="ARBA00022839"/>
    </source>
</evidence>
<dbReference type="InterPro" id="IPR036397">
    <property type="entry name" value="RNaseH_sf"/>
</dbReference>
<evidence type="ECO:0000256" key="1">
    <source>
        <dbReference type="ARBA" id="ARBA00004123"/>
    </source>
</evidence>
<dbReference type="SUPFAM" id="SSF53098">
    <property type="entry name" value="Ribonuclease H-like"/>
    <property type="match status" value="1"/>
</dbReference>
<comment type="subcellular location">
    <subcellularLocation>
        <location evidence="1">Nucleus</location>
    </subcellularLocation>
</comment>
<evidence type="ECO:0000313" key="8">
    <source>
        <dbReference type="EMBL" id="EPS66236.1"/>
    </source>
</evidence>
<dbReference type="PANTHER" id="PTHR12801">
    <property type="entry name" value="RNA EXONUCLEASE REXO1 / RECO3 FAMILY MEMBER-RELATED"/>
    <property type="match status" value="1"/>
</dbReference>
<dbReference type="CDD" id="cd06145">
    <property type="entry name" value="REX1_like"/>
    <property type="match status" value="1"/>
</dbReference>
<dbReference type="OrthoDB" id="206335at2759"/>
<dbReference type="Proteomes" id="UP000015453">
    <property type="component" value="Unassembled WGS sequence"/>
</dbReference>
<dbReference type="InterPro" id="IPR012337">
    <property type="entry name" value="RNaseH-like_sf"/>
</dbReference>
<feature type="domain" description="Exonuclease" evidence="7">
    <location>
        <begin position="196"/>
        <end position="355"/>
    </location>
</feature>
<dbReference type="EMBL" id="AUSU01003787">
    <property type="protein sequence ID" value="EPS66236.1"/>
    <property type="molecule type" value="Genomic_DNA"/>
</dbReference>
<comment type="similarity">
    <text evidence="2">Belongs to the REXO1/REXO3 family.</text>
</comment>
<keyword evidence="4" id="KW-0378">Hydrolase</keyword>
<dbReference type="InterPro" id="IPR034922">
    <property type="entry name" value="REX1-like_exo"/>
</dbReference>
<evidence type="ECO:0000259" key="7">
    <source>
        <dbReference type="SMART" id="SM00479"/>
    </source>
</evidence>
<keyword evidence="9" id="KW-1185">Reference proteome</keyword>
<evidence type="ECO:0000256" key="3">
    <source>
        <dbReference type="ARBA" id="ARBA00022722"/>
    </source>
</evidence>
<dbReference type="GO" id="GO:0003676">
    <property type="term" value="F:nucleic acid binding"/>
    <property type="evidence" value="ECO:0007669"/>
    <property type="project" value="InterPro"/>
</dbReference>
<accession>S8CN77</accession>
<dbReference type="PANTHER" id="PTHR12801:SF157">
    <property type="entry name" value="SMALL RNA DEGRADING NUCLEASE 5"/>
    <property type="match status" value="1"/>
</dbReference>
<dbReference type="AlphaFoldDB" id="S8CN77"/>
<dbReference type="SMART" id="SM00479">
    <property type="entry name" value="EXOIII"/>
    <property type="match status" value="1"/>
</dbReference>
<dbReference type="InterPro" id="IPR013520">
    <property type="entry name" value="Ribonucl_H"/>
</dbReference>
<proteinExistence type="inferred from homology"/>
<reference evidence="8 9" key="1">
    <citation type="journal article" date="2013" name="BMC Genomics">
        <title>The miniature genome of a carnivorous plant Genlisea aurea contains a low number of genes and short non-coding sequences.</title>
        <authorList>
            <person name="Leushkin E.V."/>
            <person name="Sutormin R.A."/>
            <person name="Nabieva E.R."/>
            <person name="Penin A.A."/>
            <person name="Kondrashov A.S."/>
            <person name="Logacheva M.D."/>
        </authorList>
    </citation>
    <scope>NUCLEOTIDE SEQUENCE [LARGE SCALE GENOMIC DNA]</scope>
</reference>
<evidence type="ECO:0000256" key="4">
    <source>
        <dbReference type="ARBA" id="ARBA00022801"/>
    </source>
</evidence>
<keyword evidence="6" id="KW-0539">Nucleus</keyword>
<evidence type="ECO:0000256" key="6">
    <source>
        <dbReference type="ARBA" id="ARBA00023242"/>
    </source>
</evidence>
<comment type="caution">
    <text evidence="8">The sequence shown here is derived from an EMBL/GenBank/DDBJ whole genome shotgun (WGS) entry which is preliminary data.</text>
</comment>
<keyword evidence="3" id="KW-0540">Nuclease</keyword>
<dbReference type="InterPro" id="IPR047021">
    <property type="entry name" value="REXO1/3/4-like"/>
</dbReference>
<dbReference type="GO" id="GO:0004527">
    <property type="term" value="F:exonuclease activity"/>
    <property type="evidence" value="ECO:0007669"/>
    <property type="project" value="UniProtKB-KW"/>
</dbReference>
<organism evidence="8 9">
    <name type="scientific">Genlisea aurea</name>
    <dbReference type="NCBI Taxonomy" id="192259"/>
    <lineage>
        <taxon>Eukaryota</taxon>
        <taxon>Viridiplantae</taxon>
        <taxon>Streptophyta</taxon>
        <taxon>Embryophyta</taxon>
        <taxon>Tracheophyta</taxon>
        <taxon>Spermatophyta</taxon>
        <taxon>Magnoliopsida</taxon>
        <taxon>eudicotyledons</taxon>
        <taxon>Gunneridae</taxon>
        <taxon>Pentapetalae</taxon>
        <taxon>asterids</taxon>
        <taxon>lamiids</taxon>
        <taxon>Lamiales</taxon>
        <taxon>Lentibulariaceae</taxon>
        <taxon>Genlisea</taxon>
    </lineage>
</organism>
<protein>
    <recommendedName>
        <fullName evidence="7">Exonuclease domain-containing protein</fullName>
    </recommendedName>
</protein>
<evidence type="ECO:0000313" key="9">
    <source>
        <dbReference type="Proteomes" id="UP000015453"/>
    </source>
</evidence>
<dbReference type="GO" id="GO:0005634">
    <property type="term" value="C:nucleus"/>
    <property type="evidence" value="ECO:0007669"/>
    <property type="project" value="UniProtKB-SubCell"/>
</dbReference>